<evidence type="ECO:0000313" key="2">
    <source>
        <dbReference type="EMBL" id="KAG0324142.1"/>
    </source>
</evidence>
<protein>
    <submittedName>
        <fullName evidence="2">Uncharacterized protein</fullName>
    </submittedName>
</protein>
<name>A0A9P6UXF9_9FUNG</name>
<proteinExistence type="predicted"/>
<organism evidence="2 3">
    <name type="scientific">Dissophora globulifera</name>
    <dbReference type="NCBI Taxonomy" id="979702"/>
    <lineage>
        <taxon>Eukaryota</taxon>
        <taxon>Fungi</taxon>
        <taxon>Fungi incertae sedis</taxon>
        <taxon>Mucoromycota</taxon>
        <taxon>Mortierellomycotina</taxon>
        <taxon>Mortierellomycetes</taxon>
        <taxon>Mortierellales</taxon>
        <taxon>Mortierellaceae</taxon>
        <taxon>Dissophora</taxon>
    </lineage>
</organism>
<feature type="region of interest" description="Disordered" evidence="1">
    <location>
        <begin position="63"/>
        <end position="113"/>
    </location>
</feature>
<comment type="caution">
    <text evidence="2">The sequence shown here is derived from an EMBL/GenBank/DDBJ whole genome shotgun (WGS) entry which is preliminary data.</text>
</comment>
<dbReference type="EMBL" id="JAAAIP010000161">
    <property type="protein sequence ID" value="KAG0324142.1"/>
    <property type="molecule type" value="Genomic_DNA"/>
</dbReference>
<gene>
    <name evidence="2" type="ORF">BGZ99_002150</name>
</gene>
<accession>A0A9P6UXF9</accession>
<dbReference type="Proteomes" id="UP000738325">
    <property type="component" value="Unassembled WGS sequence"/>
</dbReference>
<feature type="compositionally biased region" description="Basic and acidic residues" evidence="1">
    <location>
        <begin position="67"/>
        <end position="88"/>
    </location>
</feature>
<reference evidence="2" key="1">
    <citation type="journal article" date="2020" name="Fungal Divers.">
        <title>Resolving the Mortierellaceae phylogeny through synthesis of multi-gene phylogenetics and phylogenomics.</title>
        <authorList>
            <person name="Vandepol N."/>
            <person name="Liber J."/>
            <person name="Desiro A."/>
            <person name="Na H."/>
            <person name="Kennedy M."/>
            <person name="Barry K."/>
            <person name="Grigoriev I.V."/>
            <person name="Miller A.N."/>
            <person name="O'Donnell K."/>
            <person name="Stajich J.E."/>
            <person name="Bonito G."/>
        </authorList>
    </citation>
    <scope>NUCLEOTIDE SEQUENCE</scope>
    <source>
        <strain evidence="2">REB-010B</strain>
    </source>
</reference>
<sequence length="113" mass="13002">MLNLSRLRYYLCWFCFAYHEWYVHLFILASEATLGGCQTECHLAGAVKDPKVIDYLCKCPKYPKMPDVPKDPREPNDPNEPNEPKDPEASSPKRPPPKHRTPHLDPPNDDEVA</sequence>
<evidence type="ECO:0000313" key="3">
    <source>
        <dbReference type="Proteomes" id="UP000738325"/>
    </source>
</evidence>
<keyword evidence="3" id="KW-1185">Reference proteome</keyword>
<dbReference type="AlphaFoldDB" id="A0A9P6UXF9"/>
<feature type="non-terminal residue" evidence="2">
    <location>
        <position position="113"/>
    </location>
</feature>
<evidence type="ECO:0000256" key="1">
    <source>
        <dbReference type="SAM" id="MobiDB-lite"/>
    </source>
</evidence>